<dbReference type="Proteomes" id="UP000799439">
    <property type="component" value="Unassembled WGS sequence"/>
</dbReference>
<evidence type="ECO:0000313" key="1">
    <source>
        <dbReference type="EMBL" id="KAF2149091.1"/>
    </source>
</evidence>
<gene>
    <name evidence="1" type="ORF">K461DRAFT_282559</name>
</gene>
<dbReference type="EMBL" id="ML996092">
    <property type="protein sequence ID" value="KAF2149091.1"/>
    <property type="molecule type" value="Genomic_DNA"/>
</dbReference>
<protein>
    <recommendedName>
        <fullName evidence="3">DUF4185 domain-containing protein</fullName>
    </recommendedName>
</protein>
<organism evidence="1 2">
    <name type="scientific">Myriangium duriaei CBS 260.36</name>
    <dbReference type="NCBI Taxonomy" id="1168546"/>
    <lineage>
        <taxon>Eukaryota</taxon>
        <taxon>Fungi</taxon>
        <taxon>Dikarya</taxon>
        <taxon>Ascomycota</taxon>
        <taxon>Pezizomycotina</taxon>
        <taxon>Dothideomycetes</taxon>
        <taxon>Dothideomycetidae</taxon>
        <taxon>Myriangiales</taxon>
        <taxon>Myriangiaceae</taxon>
        <taxon>Myriangium</taxon>
    </lineage>
</organism>
<evidence type="ECO:0008006" key="3">
    <source>
        <dbReference type="Google" id="ProtNLM"/>
    </source>
</evidence>
<comment type="caution">
    <text evidence="1">The sequence shown here is derived from an EMBL/GenBank/DDBJ whole genome shotgun (WGS) entry which is preliminary data.</text>
</comment>
<proteinExistence type="predicted"/>
<accession>A0A9P4IVA1</accession>
<reference evidence="1" key="1">
    <citation type="journal article" date="2020" name="Stud. Mycol.">
        <title>101 Dothideomycetes genomes: a test case for predicting lifestyles and emergence of pathogens.</title>
        <authorList>
            <person name="Haridas S."/>
            <person name="Albert R."/>
            <person name="Binder M."/>
            <person name="Bloem J."/>
            <person name="Labutti K."/>
            <person name="Salamov A."/>
            <person name="Andreopoulos B."/>
            <person name="Baker S."/>
            <person name="Barry K."/>
            <person name="Bills G."/>
            <person name="Bluhm B."/>
            <person name="Cannon C."/>
            <person name="Castanera R."/>
            <person name="Culley D."/>
            <person name="Daum C."/>
            <person name="Ezra D."/>
            <person name="Gonzalez J."/>
            <person name="Henrissat B."/>
            <person name="Kuo A."/>
            <person name="Liang C."/>
            <person name="Lipzen A."/>
            <person name="Lutzoni F."/>
            <person name="Magnuson J."/>
            <person name="Mondo S."/>
            <person name="Nolan M."/>
            <person name="Ohm R."/>
            <person name="Pangilinan J."/>
            <person name="Park H.-J."/>
            <person name="Ramirez L."/>
            <person name="Alfaro M."/>
            <person name="Sun H."/>
            <person name="Tritt A."/>
            <person name="Yoshinaga Y."/>
            <person name="Zwiers L.-H."/>
            <person name="Turgeon B."/>
            <person name="Goodwin S."/>
            <person name="Spatafora J."/>
            <person name="Crous P."/>
            <person name="Grigoriev I."/>
        </authorList>
    </citation>
    <scope>NUCLEOTIDE SEQUENCE</scope>
    <source>
        <strain evidence="1">CBS 260.36</strain>
    </source>
</reference>
<dbReference type="OrthoDB" id="2583188at2759"/>
<dbReference type="AlphaFoldDB" id="A0A9P4IVA1"/>
<sequence length="283" mass="30119">MHCDANNAASNCLGATFRANTLAISTSSPVSVTDFASPYPAQLCNSPVNGYRLHLTNIVSLSSTTGVAWYANVSSDTTNDIDGAVVGSGVVTITYSGSGSPSCTVTSQFWGETEPIWGDHGVIGKNLDGYIYILGALGANAPGNNYSDVYVARVAPGSQAVLSAYQYWNGSTFTSTRLTYPNFQGWSPAAVMTGVFQGSITYNNYYNLYMYLAPGPALSGQITVRTAQVPTGPWTTPVVLFAGNTIYYAPVAQSHYDTTGRTLVFDASVFSPIYLQTIKVTFR</sequence>
<name>A0A9P4IVA1_9PEZI</name>
<evidence type="ECO:0000313" key="2">
    <source>
        <dbReference type="Proteomes" id="UP000799439"/>
    </source>
</evidence>
<keyword evidence="2" id="KW-1185">Reference proteome</keyword>